<feature type="region of interest" description="Disordered" evidence="1">
    <location>
        <begin position="1"/>
        <end position="21"/>
    </location>
</feature>
<comment type="caution">
    <text evidence="2">The sequence shown here is derived from an EMBL/GenBank/DDBJ whole genome shotgun (WGS) entry which is preliminary data.</text>
</comment>
<feature type="compositionally biased region" description="Acidic residues" evidence="1">
    <location>
        <begin position="287"/>
        <end position="300"/>
    </location>
</feature>
<evidence type="ECO:0000313" key="3">
    <source>
        <dbReference type="Proteomes" id="UP000095767"/>
    </source>
</evidence>
<feature type="region of interest" description="Disordered" evidence="1">
    <location>
        <begin position="258"/>
        <end position="373"/>
    </location>
</feature>
<evidence type="ECO:0000256" key="1">
    <source>
        <dbReference type="SAM" id="MobiDB-lite"/>
    </source>
</evidence>
<feature type="compositionally biased region" description="Low complexity" evidence="1">
    <location>
        <begin position="264"/>
        <end position="279"/>
    </location>
</feature>
<gene>
    <name evidence="2" type="ORF">BAE44_0025646</name>
</gene>
<evidence type="ECO:0000313" key="2">
    <source>
        <dbReference type="EMBL" id="OEL13335.1"/>
    </source>
</evidence>
<dbReference type="PANTHER" id="PTHR46136:SF8">
    <property type="entry name" value="OS05G0324000 PROTEIN"/>
    <property type="match status" value="1"/>
</dbReference>
<keyword evidence="3" id="KW-1185">Reference proteome</keyword>
<protein>
    <submittedName>
        <fullName evidence="2">Uncharacterized protein</fullName>
    </submittedName>
</protein>
<dbReference type="AlphaFoldDB" id="A0A1E5UKL1"/>
<dbReference type="EMBL" id="LWDX02073743">
    <property type="protein sequence ID" value="OEL13335.1"/>
    <property type="molecule type" value="Genomic_DNA"/>
</dbReference>
<proteinExistence type="predicted"/>
<organism evidence="2 3">
    <name type="scientific">Dichanthelium oligosanthes</name>
    <dbReference type="NCBI Taxonomy" id="888268"/>
    <lineage>
        <taxon>Eukaryota</taxon>
        <taxon>Viridiplantae</taxon>
        <taxon>Streptophyta</taxon>
        <taxon>Embryophyta</taxon>
        <taxon>Tracheophyta</taxon>
        <taxon>Spermatophyta</taxon>
        <taxon>Magnoliopsida</taxon>
        <taxon>Liliopsida</taxon>
        <taxon>Poales</taxon>
        <taxon>Poaceae</taxon>
        <taxon>PACMAD clade</taxon>
        <taxon>Panicoideae</taxon>
        <taxon>Panicodae</taxon>
        <taxon>Paniceae</taxon>
        <taxon>Dichantheliinae</taxon>
        <taxon>Dichanthelium</taxon>
    </lineage>
</organism>
<sequence>MCAVAPAARPLGAGVARRAAPVRSRAAASARAFGSKKPVNPALDLLHKRMATELEALRELVKKAELVSRGSACKSGAAPTGKSKRLVAAEPRPEPRVEAGGKTPAVKRRKVSPLLVQNQKQIKVLRMLPDEREKLAGRLTSLAELPGHIVGFLQQQFGNDADPNGEIEIDIQKVEDSVLLDLKRRLDKFAEERLSADVLPKEQDDSVMMELDSKMQMGNTLAQEIKGDVVPEQEEEDVDICGGDAVPEQEEYVDICGLSDSESDSCSSSDSDGSSSSSDSDGRSSDSDSDSESNSDEEVDSPAPPAVLQEENVTSSQPPPDPVLETVQSTEPGSVSDDGVDSPAPPALLPVSNVVNPARPPSHRASEVAQSAEPKKVEAVKRAAPKAVCIPGLIFRAK</sequence>
<dbReference type="InterPro" id="IPR052442">
    <property type="entry name" value="Env_Response_Regulator"/>
</dbReference>
<dbReference type="PANTHER" id="PTHR46136">
    <property type="entry name" value="TRANSCRIPTION FACTOR GTE8"/>
    <property type="match status" value="1"/>
</dbReference>
<feature type="non-terminal residue" evidence="2">
    <location>
        <position position="398"/>
    </location>
</feature>
<reference evidence="2 3" key="1">
    <citation type="submission" date="2016-09" db="EMBL/GenBank/DDBJ databases">
        <title>The draft genome of Dichanthelium oligosanthes: A C3 panicoid grass species.</title>
        <authorList>
            <person name="Studer A.J."/>
            <person name="Schnable J.C."/>
            <person name="Brutnell T.P."/>
        </authorList>
    </citation>
    <scope>NUCLEOTIDE SEQUENCE [LARGE SCALE GENOMIC DNA]</scope>
    <source>
        <strain evidence="3">cv. Kellogg 1175</strain>
        <tissue evidence="2">Leaf</tissue>
    </source>
</reference>
<dbReference type="STRING" id="888268.A0A1E5UKL1"/>
<dbReference type="Proteomes" id="UP000095767">
    <property type="component" value="Unassembled WGS sequence"/>
</dbReference>
<name>A0A1E5UKL1_9POAL</name>
<accession>A0A1E5UKL1</accession>
<feature type="region of interest" description="Disordered" evidence="1">
    <location>
        <begin position="71"/>
        <end position="105"/>
    </location>
</feature>
<dbReference type="OrthoDB" id="673904at2759"/>